<accession>A0A4Q8ABM3</accession>
<protein>
    <submittedName>
        <fullName evidence="1">Uncharacterized protein</fullName>
    </submittedName>
</protein>
<sequence length="52" mass="5577">MTGAWCNFEHALIHTLKQNSTACPHESIRALHAPDAQVNSIPVTDPLIGGRG</sequence>
<proteinExistence type="predicted"/>
<reference evidence="1 2" key="1">
    <citation type="submission" date="2019-02" db="EMBL/GenBank/DDBJ databases">
        <title>Sequencing the genomes of 1000 actinobacteria strains.</title>
        <authorList>
            <person name="Klenk H.-P."/>
        </authorList>
    </citation>
    <scope>NUCLEOTIDE SEQUENCE [LARGE SCALE GENOMIC DNA]</scope>
    <source>
        <strain evidence="1 2">DSM 17364</strain>
    </source>
</reference>
<evidence type="ECO:0000313" key="2">
    <source>
        <dbReference type="Proteomes" id="UP000292685"/>
    </source>
</evidence>
<dbReference type="Proteomes" id="UP000292685">
    <property type="component" value="Unassembled WGS sequence"/>
</dbReference>
<name>A0A4Q8ABM3_9MICC</name>
<gene>
    <name evidence="1" type="ORF">EV380_0497</name>
</gene>
<evidence type="ECO:0000313" key="1">
    <source>
        <dbReference type="EMBL" id="RZU60943.1"/>
    </source>
</evidence>
<organism evidence="1 2">
    <name type="scientific">Zhihengliuella halotolerans</name>
    <dbReference type="NCBI Taxonomy" id="370736"/>
    <lineage>
        <taxon>Bacteria</taxon>
        <taxon>Bacillati</taxon>
        <taxon>Actinomycetota</taxon>
        <taxon>Actinomycetes</taxon>
        <taxon>Micrococcales</taxon>
        <taxon>Micrococcaceae</taxon>
        <taxon>Zhihengliuella</taxon>
    </lineage>
</organism>
<comment type="caution">
    <text evidence="1">The sequence shown here is derived from an EMBL/GenBank/DDBJ whole genome shotgun (WGS) entry which is preliminary data.</text>
</comment>
<dbReference type="AlphaFoldDB" id="A0A4Q8ABM3"/>
<keyword evidence="2" id="KW-1185">Reference proteome</keyword>
<dbReference type="EMBL" id="SHLA01000001">
    <property type="protein sequence ID" value="RZU60943.1"/>
    <property type="molecule type" value="Genomic_DNA"/>
</dbReference>